<keyword evidence="12 14" id="KW-0456">Lyase</keyword>
<keyword evidence="16" id="KW-1185">Reference proteome</keyword>
<comment type="caution">
    <text evidence="15">The sequence shown here is derived from an EMBL/GenBank/DDBJ whole genome shotgun (WGS) entry which is preliminary data.</text>
</comment>
<evidence type="ECO:0000256" key="6">
    <source>
        <dbReference type="ARBA" id="ARBA00022692"/>
    </source>
</evidence>
<evidence type="ECO:0000256" key="4">
    <source>
        <dbReference type="ARBA" id="ARBA00013122"/>
    </source>
</evidence>
<evidence type="ECO:0000256" key="10">
    <source>
        <dbReference type="ARBA" id="ARBA00023136"/>
    </source>
</evidence>
<keyword evidence="7 14" id="KW-0276">Fatty acid metabolism</keyword>
<comment type="subcellular location">
    <subcellularLocation>
        <location evidence="14">Endoplasmic reticulum membrane</location>
        <topology evidence="14">Multi-pass membrane protein</topology>
    </subcellularLocation>
    <subcellularLocation>
        <location evidence="1">Membrane</location>
        <topology evidence="1">Multi-pass membrane protein</topology>
    </subcellularLocation>
</comment>
<organism evidence="15 16">
    <name type="scientific">Neodothiora populina</name>
    <dbReference type="NCBI Taxonomy" id="2781224"/>
    <lineage>
        <taxon>Eukaryota</taxon>
        <taxon>Fungi</taxon>
        <taxon>Dikarya</taxon>
        <taxon>Ascomycota</taxon>
        <taxon>Pezizomycotina</taxon>
        <taxon>Dothideomycetes</taxon>
        <taxon>Dothideomycetidae</taxon>
        <taxon>Dothideales</taxon>
        <taxon>Dothioraceae</taxon>
        <taxon>Neodothiora</taxon>
    </lineage>
</organism>
<dbReference type="EMBL" id="JBFMKM010000009">
    <property type="protein sequence ID" value="KAL1303907.1"/>
    <property type="molecule type" value="Genomic_DNA"/>
</dbReference>
<keyword evidence="5 14" id="KW-0444">Lipid biosynthesis</keyword>
<keyword evidence="14" id="KW-0256">Endoplasmic reticulum</keyword>
<dbReference type="RefSeq" id="XP_069200182.1">
    <property type="nucleotide sequence ID" value="XM_069343281.1"/>
</dbReference>
<keyword evidence="11 14" id="KW-0275">Fatty acid biosynthesis</keyword>
<proteinExistence type="inferred from homology"/>
<keyword evidence="10 14" id="KW-0472">Membrane</keyword>
<evidence type="ECO:0000256" key="3">
    <source>
        <dbReference type="ARBA" id="ARBA00007811"/>
    </source>
</evidence>
<dbReference type="PANTHER" id="PTHR11035:SF3">
    <property type="entry name" value="VERY-LONG-CHAIN (3R)-3-HYDROXYACYL-COA DEHYDRATASE"/>
    <property type="match status" value="1"/>
</dbReference>
<evidence type="ECO:0000256" key="11">
    <source>
        <dbReference type="ARBA" id="ARBA00023160"/>
    </source>
</evidence>
<evidence type="ECO:0000256" key="14">
    <source>
        <dbReference type="RuleBase" id="RU363109"/>
    </source>
</evidence>
<evidence type="ECO:0000256" key="12">
    <source>
        <dbReference type="ARBA" id="ARBA00023239"/>
    </source>
</evidence>
<reference evidence="15 16" key="1">
    <citation type="submission" date="2024-07" db="EMBL/GenBank/DDBJ databases">
        <title>Draft sequence of the Neodothiora populina.</title>
        <authorList>
            <person name="Drown D.D."/>
            <person name="Schuette U.S."/>
            <person name="Buechlein A.B."/>
            <person name="Rusch D.R."/>
            <person name="Winton L.W."/>
            <person name="Adams G.A."/>
        </authorList>
    </citation>
    <scope>NUCLEOTIDE SEQUENCE [LARGE SCALE GENOMIC DNA]</scope>
    <source>
        <strain evidence="15 16">CPC 39397</strain>
    </source>
</reference>
<keyword evidence="9 14" id="KW-0443">Lipid metabolism</keyword>
<comment type="function">
    <text evidence="14">Catalyzes the third of the four reactions of the long-chain fatty acids elongation cycle. This endoplasmic reticulum-bound enzymatic process, allows the addition of two carbons to the chain of long- and very long-chain fatty acids/VLCFAs per cycle. This enzyme catalyzes the dehydration of the 3-hydroxyacyl-CoA intermediate into trans-2,3-enoyl-CoA, within each cycle of fatty acid elongation. Thereby, it participates to the production of VLCFAs of different chain lengths that are involved in multiple biological processes as precursors of membrane lipids and lipid mediators.</text>
</comment>
<evidence type="ECO:0000313" key="16">
    <source>
        <dbReference type="Proteomes" id="UP001562354"/>
    </source>
</evidence>
<feature type="transmembrane region" description="Helical" evidence="14">
    <location>
        <begin position="157"/>
        <end position="176"/>
    </location>
</feature>
<comment type="similarity">
    <text evidence="3 14">Belongs to the very long-chain fatty acids dehydratase HACD family.</text>
</comment>
<evidence type="ECO:0000256" key="1">
    <source>
        <dbReference type="ARBA" id="ARBA00004141"/>
    </source>
</evidence>
<dbReference type="EC" id="4.2.1.134" evidence="4 14"/>
<feature type="transmembrane region" description="Helical" evidence="14">
    <location>
        <begin position="25"/>
        <end position="51"/>
    </location>
</feature>
<dbReference type="GeneID" id="95974064"/>
<protein>
    <recommendedName>
        <fullName evidence="4 14">Very-long-chain (3R)-3-hydroxyacyl-CoA dehydratase</fullName>
        <ecNumber evidence="4 14">4.2.1.134</ecNumber>
    </recommendedName>
</protein>
<gene>
    <name evidence="15" type="ORF">AAFC00_000361</name>
</gene>
<comment type="catalytic activity">
    <reaction evidence="13 14">
        <text>a very-long-chain (3R)-3-hydroxyacyl-CoA = a very-long-chain (2E)-enoyl-CoA + H2O</text>
        <dbReference type="Rhea" id="RHEA:45812"/>
        <dbReference type="ChEBI" id="CHEBI:15377"/>
        <dbReference type="ChEBI" id="CHEBI:83728"/>
        <dbReference type="ChEBI" id="CHEBI:85440"/>
        <dbReference type="EC" id="4.2.1.134"/>
    </reaction>
</comment>
<dbReference type="InterPro" id="IPR007482">
    <property type="entry name" value="Tyr_Pase-like_PTPLA"/>
</dbReference>
<sequence length="224" mass="25485">MADSRDAQATRRPRSKESPSAAKKYYLIAYNFVSAILWSTVLGRVLMVGLIHGFSGSNVYLGVGEFAKWTQTLAALEVLHAAVGLVRAPLMTTVMQVASRFVLVWGIVDRFPNTTAFSPVYSSMLFAWSVTEVIRYSFFACMLWFGDVPDRLMWLRYNTFFVLYPLGISSECWLMYKAIAPAQSWNLAYGYAIKTISFIYIPGSYILYTHMMAQRRKVLKARKD</sequence>
<dbReference type="PANTHER" id="PTHR11035">
    <property type="entry name" value="VERY-LONG-CHAIN (3R)-3-HYDROXYACYL-COA DEHYDRATASE"/>
    <property type="match status" value="1"/>
</dbReference>
<evidence type="ECO:0000256" key="7">
    <source>
        <dbReference type="ARBA" id="ARBA00022832"/>
    </source>
</evidence>
<comment type="caution">
    <text evidence="14">Lacks conserved residue(s) required for the propagation of feature annotation.</text>
</comment>
<name>A0ABR3PCX0_9PEZI</name>
<feature type="transmembrane region" description="Helical" evidence="14">
    <location>
        <begin position="125"/>
        <end position="145"/>
    </location>
</feature>
<evidence type="ECO:0000256" key="2">
    <source>
        <dbReference type="ARBA" id="ARBA00005194"/>
    </source>
</evidence>
<evidence type="ECO:0000256" key="13">
    <source>
        <dbReference type="ARBA" id="ARBA00036671"/>
    </source>
</evidence>
<evidence type="ECO:0000256" key="9">
    <source>
        <dbReference type="ARBA" id="ARBA00023098"/>
    </source>
</evidence>
<dbReference type="Pfam" id="PF04387">
    <property type="entry name" value="PTPLA"/>
    <property type="match status" value="1"/>
</dbReference>
<feature type="transmembrane region" description="Helical" evidence="14">
    <location>
        <begin position="188"/>
        <end position="208"/>
    </location>
</feature>
<keyword evidence="8 14" id="KW-1133">Transmembrane helix</keyword>
<evidence type="ECO:0000313" key="15">
    <source>
        <dbReference type="EMBL" id="KAL1303907.1"/>
    </source>
</evidence>
<keyword evidence="6 14" id="KW-0812">Transmembrane</keyword>
<dbReference type="Proteomes" id="UP001562354">
    <property type="component" value="Unassembled WGS sequence"/>
</dbReference>
<evidence type="ECO:0000256" key="5">
    <source>
        <dbReference type="ARBA" id="ARBA00022516"/>
    </source>
</evidence>
<accession>A0ABR3PCX0</accession>
<evidence type="ECO:0000256" key="8">
    <source>
        <dbReference type="ARBA" id="ARBA00022989"/>
    </source>
</evidence>
<comment type="pathway">
    <text evidence="2 14">Lipid metabolism; fatty acid biosynthesis.</text>
</comment>